<protein>
    <submittedName>
        <fullName evidence="1">Uncharacterized protein</fullName>
    </submittedName>
</protein>
<dbReference type="AlphaFoldDB" id="A0A6G1HGG8"/>
<accession>A0A6G1HGG8</accession>
<evidence type="ECO:0000313" key="2">
    <source>
        <dbReference type="Proteomes" id="UP000800041"/>
    </source>
</evidence>
<organism evidence="1 2">
    <name type="scientific">Aulographum hederae CBS 113979</name>
    <dbReference type="NCBI Taxonomy" id="1176131"/>
    <lineage>
        <taxon>Eukaryota</taxon>
        <taxon>Fungi</taxon>
        <taxon>Dikarya</taxon>
        <taxon>Ascomycota</taxon>
        <taxon>Pezizomycotina</taxon>
        <taxon>Dothideomycetes</taxon>
        <taxon>Pleosporomycetidae</taxon>
        <taxon>Aulographales</taxon>
        <taxon>Aulographaceae</taxon>
    </lineage>
</organism>
<reference evidence="1" key="1">
    <citation type="journal article" date="2020" name="Stud. Mycol.">
        <title>101 Dothideomycetes genomes: a test case for predicting lifestyles and emergence of pathogens.</title>
        <authorList>
            <person name="Haridas S."/>
            <person name="Albert R."/>
            <person name="Binder M."/>
            <person name="Bloem J."/>
            <person name="Labutti K."/>
            <person name="Salamov A."/>
            <person name="Andreopoulos B."/>
            <person name="Baker S."/>
            <person name="Barry K."/>
            <person name="Bills G."/>
            <person name="Bluhm B."/>
            <person name="Cannon C."/>
            <person name="Castanera R."/>
            <person name="Culley D."/>
            <person name="Daum C."/>
            <person name="Ezra D."/>
            <person name="Gonzalez J."/>
            <person name="Henrissat B."/>
            <person name="Kuo A."/>
            <person name="Liang C."/>
            <person name="Lipzen A."/>
            <person name="Lutzoni F."/>
            <person name="Magnuson J."/>
            <person name="Mondo S."/>
            <person name="Nolan M."/>
            <person name="Ohm R."/>
            <person name="Pangilinan J."/>
            <person name="Park H.-J."/>
            <person name="Ramirez L."/>
            <person name="Alfaro M."/>
            <person name="Sun H."/>
            <person name="Tritt A."/>
            <person name="Yoshinaga Y."/>
            <person name="Zwiers L.-H."/>
            <person name="Turgeon B."/>
            <person name="Goodwin S."/>
            <person name="Spatafora J."/>
            <person name="Crous P."/>
            <person name="Grigoriev I."/>
        </authorList>
    </citation>
    <scope>NUCLEOTIDE SEQUENCE</scope>
    <source>
        <strain evidence="1">CBS 113979</strain>
    </source>
</reference>
<dbReference type="EMBL" id="ML977137">
    <property type="protein sequence ID" value="KAF1992184.1"/>
    <property type="molecule type" value="Genomic_DNA"/>
</dbReference>
<proteinExistence type="predicted"/>
<name>A0A6G1HGG8_9PEZI</name>
<sequence>MSEMNLSHLLMQLSRLPVTFPSDPTTTCATFPNPGPHTRNQRNKKNICIDSVLPFYPPALSCRSWGDITAILIERSPESSMHFPVVSDDKCSSHGLPCSSYGVLDGPRCSTDERAFREATGTGHRIVGGWRAIVGM</sequence>
<keyword evidence="2" id="KW-1185">Reference proteome</keyword>
<dbReference type="Proteomes" id="UP000800041">
    <property type="component" value="Unassembled WGS sequence"/>
</dbReference>
<evidence type="ECO:0000313" key="1">
    <source>
        <dbReference type="EMBL" id="KAF1992184.1"/>
    </source>
</evidence>
<gene>
    <name evidence="1" type="ORF">K402DRAFT_457</name>
</gene>